<proteinExistence type="predicted"/>
<dbReference type="GO" id="GO:0016740">
    <property type="term" value="F:transferase activity"/>
    <property type="evidence" value="ECO:0007669"/>
    <property type="project" value="UniProtKB-KW"/>
</dbReference>
<dbReference type="AlphaFoldDB" id="A0A1G8QZ27"/>
<reference evidence="2 3" key="1">
    <citation type="submission" date="2016-10" db="EMBL/GenBank/DDBJ databases">
        <authorList>
            <person name="de Groot N.N."/>
        </authorList>
    </citation>
    <scope>NUCLEOTIDE SEQUENCE [LARGE SCALE GENOMIC DNA]</scope>
    <source>
        <strain evidence="3">P4B,CCM 7963,CECT 7998,DSM 25260,IBRC-M 10614,KCTC 13821</strain>
    </source>
</reference>
<evidence type="ECO:0000313" key="3">
    <source>
        <dbReference type="Proteomes" id="UP000199017"/>
    </source>
</evidence>
<keyword evidence="2" id="KW-0808">Transferase</keyword>
<dbReference type="InterPro" id="IPR002575">
    <property type="entry name" value="Aminoglycoside_PTrfase"/>
</dbReference>
<evidence type="ECO:0000313" key="2">
    <source>
        <dbReference type="EMBL" id="SDJ09921.1"/>
    </source>
</evidence>
<dbReference type="InterPro" id="IPR011009">
    <property type="entry name" value="Kinase-like_dom_sf"/>
</dbReference>
<dbReference type="EMBL" id="FNDU01000023">
    <property type="protein sequence ID" value="SDJ09921.1"/>
    <property type="molecule type" value="Genomic_DNA"/>
</dbReference>
<feature type="domain" description="Aminoglycoside phosphotransferase" evidence="1">
    <location>
        <begin position="6"/>
        <end position="80"/>
    </location>
</feature>
<accession>A0A1G8QZ27</accession>
<dbReference type="STRING" id="930129.SAMN05216352_12327"/>
<keyword evidence="3" id="KW-1185">Reference proteome</keyword>
<organism evidence="2 3">
    <name type="scientific">Alteribacillus bidgolensis</name>
    <dbReference type="NCBI Taxonomy" id="930129"/>
    <lineage>
        <taxon>Bacteria</taxon>
        <taxon>Bacillati</taxon>
        <taxon>Bacillota</taxon>
        <taxon>Bacilli</taxon>
        <taxon>Bacillales</taxon>
        <taxon>Bacillaceae</taxon>
        <taxon>Alteribacillus</taxon>
    </lineage>
</organism>
<gene>
    <name evidence="2" type="ORF">SAMN05216352_12327</name>
</gene>
<dbReference type="InterPro" id="IPR052898">
    <property type="entry name" value="ACAD10-like"/>
</dbReference>
<sequence>MEGNDTVQEIIPWLLANIPSHSEHSIVHNDFKLNNMMFAKDNPEKAVGVFDWELCTVGDPLSDFAGTLAYWTERGDAETGLISLAEKEGFYSRRDAAEAYAKKTGRNIDNIHYYVCFAFFKIAVTLQQIYYRWHKGEISDARFSRLGIGISNLLNQAVRAKNKEII</sequence>
<dbReference type="PANTHER" id="PTHR47829">
    <property type="entry name" value="HYDROLASE, PUTATIVE (AFU_ORTHOLOGUE AFUA_1G12880)-RELATED"/>
    <property type="match status" value="1"/>
</dbReference>
<dbReference type="PANTHER" id="PTHR47829:SF1">
    <property type="entry name" value="HAD FAMILY PHOSPHATASE"/>
    <property type="match status" value="1"/>
</dbReference>
<protein>
    <submittedName>
        <fullName evidence="2">Phosphotransferase enzyme family protein</fullName>
    </submittedName>
</protein>
<dbReference type="Gene3D" id="3.90.1200.10">
    <property type="match status" value="1"/>
</dbReference>
<dbReference type="SUPFAM" id="SSF56112">
    <property type="entry name" value="Protein kinase-like (PK-like)"/>
    <property type="match status" value="1"/>
</dbReference>
<evidence type="ECO:0000259" key="1">
    <source>
        <dbReference type="Pfam" id="PF01636"/>
    </source>
</evidence>
<name>A0A1G8QZ27_9BACI</name>
<dbReference type="Proteomes" id="UP000199017">
    <property type="component" value="Unassembled WGS sequence"/>
</dbReference>
<dbReference type="Pfam" id="PF01636">
    <property type="entry name" value="APH"/>
    <property type="match status" value="1"/>
</dbReference>